<organism evidence="1 2">
    <name type="scientific">Cercospora zeae-maydis SCOH1-5</name>
    <dbReference type="NCBI Taxonomy" id="717836"/>
    <lineage>
        <taxon>Eukaryota</taxon>
        <taxon>Fungi</taxon>
        <taxon>Dikarya</taxon>
        <taxon>Ascomycota</taxon>
        <taxon>Pezizomycotina</taxon>
        <taxon>Dothideomycetes</taxon>
        <taxon>Dothideomycetidae</taxon>
        <taxon>Mycosphaerellales</taxon>
        <taxon>Mycosphaerellaceae</taxon>
        <taxon>Cercospora</taxon>
    </lineage>
</organism>
<gene>
    <name evidence="1" type="ORF">CERZMDRAFT_11921</name>
</gene>
<accession>A0A6A6F6C9</accession>
<dbReference type="PANTHER" id="PTHR40069:SF1">
    <property type="entry name" value="YWBE PROTEIN"/>
    <property type="match status" value="1"/>
</dbReference>
<dbReference type="Proteomes" id="UP000799539">
    <property type="component" value="Unassembled WGS sequence"/>
</dbReference>
<dbReference type="InterPro" id="IPR019240">
    <property type="entry name" value="DUF2196"/>
</dbReference>
<dbReference type="AlphaFoldDB" id="A0A6A6F6C9"/>
<dbReference type="NCBIfam" id="TIGR03833">
    <property type="entry name" value="YwbE family protein"/>
    <property type="match status" value="1"/>
</dbReference>
<dbReference type="Pfam" id="PF09962">
    <property type="entry name" value="DUF2196"/>
    <property type="match status" value="1"/>
</dbReference>
<dbReference type="EMBL" id="ML992687">
    <property type="protein sequence ID" value="KAF2209422.1"/>
    <property type="molecule type" value="Genomic_DNA"/>
</dbReference>
<name>A0A6A6F6C9_9PEZI</name>
<evidence type="ECO:0008006" key="3">
    <source>
        <dbReference type="Google" id="ProtNLM"/>
    </source>
</evidence>
<reference evidence="1" key="1">
    <citation type="journal article" date="2020" name="Stud. Mycol.">
        <title>101 Dothideomycetes genomes: a test case for predicting lifestyles and emergence of pathogens.</title>
        <authorList>
            <person name="Haridas S."/>
            <person name="Albert R."/>
            <person name="Binder M."/>
            <person name="Bloem J."/>
            <person name="Labutti K."/>
            <person name="Salamov A."/>
            <person name="Andreopoulos B."/>
            <person name="Baker S."/>
            <person name="Barry K."/>
            <person name="Bills G."/>
            <person name="Bluhm B."/>
            <person name="Cannon C."/>
            <person name="Castanera R."/>
            <person name="Culley D."/>
            <person name="Daum C."/>
            <person name="Ezra D."/>
            <person name="Gonzalez J."/>
            <person name="Henrissat B."/>
            <person name="Kuo A."/>
            <person name="Liang C."/>
            <person name="Lipzen A."/>
            <person name="Lutzoni F."/>
            <person name="Magnuson J."/>
            <person name="Mondo S."/>
            <person name="Nolan M."/>
            <person name="Ohm R."/>
            <person name="Pangilinan J."/>
            <person name="Park H.-J."/>
            <person name="Ramirez L."/>
            <person name="Alfaro M."/>
            <person name="Sun H."/>
            <person name="Tritt A."/>
            <person name="Yoshinaga Y."/>
            <person name="Zwiers L.-H."/>
            <person name="Turgeon B."/>
            <person name="Goodwin S."/>
            <person name="Spatafora J."/>
            <person name="Crous P."/>
            <person name="Grigoriev I."/>
        </authorList>
    </citation>
    <scope>NUCLEOTIDE SEQUENCE</scope>
    <source>
        <strain evidence="1">SCOH1-5</strain>
    </source>
</reference>
<keyword evidence="2" id="KW-1185">Reference proteome</keyword>
<evidence type="ECO:0000313" key="2">
    <source>
        <dbReference type="Proteomes" id="UP000799539"/>
    </source>
</evidence>
<dbReference type="PANTHER" id="PTHR40069">
    <property type="entry name" value="YWBE PROTEIN"/>
    <property type="match status" value="1"/>
</dbReference>
<evidence type="ECO:0000313" key="1">
    <source>
        <dbReference type="EMBL" id="KAF2209422.1"/>
    </source>
</evidence>
<feature type="non-terminal residue" evidence="1">
    <location>
        <position position="158"/>
    </location>
</feature>
<feature type="non-terminal residue" evidence="1">
    <location>
        <position position="1"/>
    </location>
</feature>
<protein>
    <recommendedName>
        <fullName evidence="3">UBZ4-type domain-containing protein</fullName>
    </recommendedName>
</protein>
<dbReference type="OrthoDB" id="20105at2759"/>
<proteinExistence type="predicted"/>
<sequence>GDNRGARPGADRHAMPSIRQVVPGDAVSIVLKADQPTGREVQGIVKDVLTRGDHPRGIKVRLADGRVGRVQRIPGTVPLTASTTDTNDRVRHVADARYDDGYIDSAAEPLPRTLADYMEPQGAVSQRTDGANATCPVCGIFEGDEIAVSRHVTDHFSD</sequence>